<comment type="caution">
    <text evidence="5">The sequence shown here is derived from an EMBL/GenBank/DDBJ whole genome shotgun (WGS) entry which is preliminary data.</text>
</comment>
<keyword evidence="2" id="KW-0560">Oxidoreductase</keyword>
<dbReference type="InterPro" id="IPR013149">
    <property type="entry name" value="ADH-like_C"/>
</dbReference>
<dbReference type="InterPro" id="IPR011032">
    <property type="entry name" value="GroES-like_sf"/>
</dbReference>
<dbReference type="Pfam" id="PF00107">
    <property type="entry name" value="ADH_zinc_N"/>
    <property type="match status" value="1"/>
</dbReference>
<reference evidence="6" key="1">
    <citation type="journal article" date="2019" name="Int. J. Syst. Evol. Microbiol.">
        <title>The Global Catalogue of Microorganisms (GCM) 10K type strain sequencing project: providing services to taxonomists for standard genome sequencing and annotation.</title>
        <authorList>
            <consortium name="The Broad Institute Genomics Platform"/>
            <consortium name="The Broad Institute Genome Sequencing Center for Infectious Disease"/>
            <person name="Wu L."/>
            <person name="Ma J."/>
        </authorList>
    </citation>
    <scope>NUCLEOTIDE SEQUENCE [LARGE SCALE GENOMIC DNA]</scope>
    <source>
        <strain evidence="6">JCM 16929</strain>
    </source>
</reference>
<name>A0ABP6ZBY4_9ACTN</name>
<sequence length="384" mass="41859">MAESVRAAVLTAPGRYEVQEFPRPTLADGALLMQVELSGICGTDKHTYAGETKQYAGTPAETDTPFPIIQGHENVGIVTEITPRAAERIEFYGRRLKVGDRITHCPDIVCGRCYTCKHVSGWVWCDNSECYGNSLTSADPPHLLGGWAEQMYLRPDTFVYKVPDGLSPRIAVLAELMACTASLDKLKEFSSYAFEGFNSGDTVVVIGSGPLGLLHVAKADLMGAGQIIATDLSSYRLDWAKRCGADEVLDVTATSAEERIDRVRALTGGRGADVVLHMANTPRSFVEGIEMLKRGGMMLEMGNFADTGETSINVHRHVCSKNIRLVGLTNHPSTGYGPALRLLERYADRYPFEEMVTHTYGLDAAEQAMRTSMSPESMKVAIAP</sequence>
<protein>
    <submittedName>
        <fullName evidence="5">Alcohol dehydrogenase catalytic domain-containing protein</fullName>
    </submittedName>
</protein>
<dbReference type="Gene3D" id="3.90.180.10">
    <property type="entry name" value="Medium-chain alcohol dehydrogenases, catalytic domain"/>
    <property type="match status" value="1"/>
</dbReference>
<dbReference type="Gene3D" id="3.40.50.720">
    <property type="entry name" value="NAD(P)-binding Rossmann-like Domain"/>
    <property type="match status" value="1"/>
</dbReference>
<keyword evidence="6" id="KW-1185">Reference proteome</keyword>
<dbReference type="PANTHER" id="PTHR43401:SF2">
    <property type="entry name" value="L-THREONINE 3-DEHYDROGENASE"/>
    <property type="match status" value="1"/>
</dbReference>
<evidence type="ECO:0000313" key="5">
    <source>
        <dbReference type="EMBL" id="GAA3602910.1"/>
    </source>
</evidence>
<dbReference type="Pfam" id="PF08240">
    <property type="entry name" value="ADH_N"/>
    <property type="match status" value="1"/>
</dbReference>
<evidence type="ECO:0000259" key="4">
    <source>
        <dbReference type="Pfam" id="PF08240"/>
    </source>
</evidence>
<dbReference type="PANTHER" id="PTHR43401">
    <property type="entry name" value="L-THREONINE 3-DEHYDROGENASE"/>
    <property type="match status" value="1"/>
</dbReference>
<dbReference type="SUPFAM" id="SSF51735">
    <property type="entry name" value="NAD(P)-binding Rossmann-fold domains"/>
    <property type="match status" value="1"/>
</dbReference>
<dbReference type="EMBL" id="BAABAB010000001">
    <property type="protein sequence ID" value="GAA3602910.1"/>
    <property type="molecule type" value="Genomic_DNA"/>
</dbReference>
<accession>A0ABP6ZBY4</accession>
<dbReference type="SUPFAM" id="SSF50129">
    <property type="entry name" value="GroES-like"/>
    <property type="match status" value="1"/>
</dbReference>
<dbReference type="InterPro" id="IPR013154">
    <property type="entry name" value="ADH-like_N"/>
</dbReference>
<proteinExistence type="predicted"/>
<comment type="cofactor">
    <cofactor evidence="1">
        <name>Zn(2+)</name>
        <dbReference type="ChEBI" id="CHEBI:29105"/>
    </cofactor>
</comment>
<gene>
    <name evidence="5" type="ORF">GCM10022236_00850</name>
</gene>
<organism evidence="5 6">
    <name type="scientific">Microlunatus ginsengisoli</name>
    <dbReference type="NCBI Taxonomy" id="363863"/>
    <lineage>
        <taxon>Bacteria</taxon>
        <taxon>Bacillati</taxon>
        <taxon>Actinomycetota</taxon>
        <taxon>Actinomycetes</taxon>
        <taxon>Propionibacteriales</taxon>
        <taxon>Propionibacteriaceae</taxon>
        <taxon>Microlunatus</taxon>
    </lineage>
</organism>
<dbReference type="InterPro" id="IPR050129">
    <property type="entry name" value="Zn_alcohol_dh"/>
</dbReference>
<feature type="domain" description="Alcohol dehydrogenase-like N-terminal" evidence="4">
    <location>
        <begin position="28"/>
        <end position="164"/>
    </location>
</feature>
<dbReference type="InterPro" id="IPR036291">
    <property type="entry name" value="NAD(P)-bd_dom_sf"/>
</dbReference>
<dbReference type="RefSeq" id="WP_344801090.1">
    <property type="nucleotide sequence ID" value="NZ_BAABAB010000001.1"/>
</dbReference>
<feature type="domain" description="Alcohol dehydrogenase-like C-terminal" evidence="3">
    <location>
        <begin position="210"/>
        <end position="330"/>
    </location>
</feature>
<evidence type="ECO:0000256" key="2">
    <source>
        <dbReference type="ARBA" id="ARBA00023002"/>
    </source>
</evidence>
<dbReference type="Proteomes" id="UP001501490">
    <property type="component" value="Unassembled WGS sequence"/>
</dbReference>
<evidence type="ECO:0000256" key="1">
    <source>
        <dbReference type="ARBA" id="ARBA00001947"/>
    </source>
</evidence>
<evidence type="ECO:0000313" key="6">
    <source>
        <dbReference type="Proteomes" id="UP001501490"/>
    </source>
</evidence>
<dbReference type="CDD" id="cd08231">
    <property type="entry name" value="MDR_TM0436_like"/>
    <property type="match status" value="1"/>
</dbReference>
<evidence type="ECO:0000259" key="3">
    <source>
        <dbReference type="Pfam" id="PF00107"/>
    </source>
</evidence>